<dbReference type="EMBL" id="PISP01000001">
    <property type="protein sequence ID" value="PKD44766.1"/>
    <property type="molecule type" value="Genomic_DNA"/>
</dbReference>
<accession>A0A2N0VKQ0</accession>
<organism evidence="1 2">
    <name type="scientific">Rhodohalobacter barkolensis</name>
    <dbReference type="NCBI Taxonomy" id="2053187"/>
    <lineage>
        <taxon>Bacteria</taxon>
        <taxon>Pseudomonadati</taxon>
        <taxon>Balneolota</taxon>
        <taxon>Balneolia</taxon>
        <taxon>Balneolales</taxon>
        <taxon>Balneolaceae</taxon>
        <taxon>Rhodohalobacter</taxon>
    </lineage>
</organism>
<protein>
    <submittedName>
        <fullName evidence="1">Uncharacterized protein</fullName>
    </submittedName>
</protein>
<reference evidence="1 2" key="1">
    <citation type="submission" date="2017-11" db="EMBL/GenBank/DDBJ databases">
        <title>Rhodohalobacter 15182 sp. nov., isolated from a salt lake.</title>
        <authorList>
            <person name="Han S."/>
        </authorList>
    </citation>
    <scope>NUCLEOTIDE SEQUENCE [LARGE SCALE GENOMIC DNA]</scope>
    <source>
        <strain evidence="1 2">15182</strain>
    </source>
</reference>
<dbReference type="AlphaFoldDB" id="A0A2N0VKQ0"/>
<evidence type="ECO:0000313" key="2">
    <source>
        <dbReference type="Proteomes" id="UP000233398"/>
    </source>
</evidence>
<evidence type="ECO:0000313" key="1">
    <source>
        <dbReference type="EMBL" id="PKD44766.1"/>
    </source>
</evidence>
<name>A0A2N0VKQ0_9BACT</name>
<gene>
    <name evidence="1" type="ORF">CWD77_04695</name>
</gene>
<sequence length="269" mass="31373">MNLTEKQIETYVQFPDELSKERRREVRRQIERDSEASLYFEWFKNYYAIYEELSKEEKRDAAVSIISMKPMIEDSESYRGIFILAAQSQSSKEHVIETLKTFASDEHNTLLRALYFKSRDEIKIHLLSNQIQKDDVLLFQIPASNLFFVSEPGGKVSVSVNELDPENVKEWDSFNVHIPVCTVSQNTQLSKKSYLAGRSAFTEDMIPIEIEKKENTVQLTPILNHNDPETNFLVLYRENQSMLFKMTDGVATVEQELLETEGVRLFFYN</sequence>
<dbReference type="Proteomes" id="UP000233398">
    <property type="component" value="Unassembled WGS sequence"/>
</dbReference>
<keyword evidence="2" id="KW-1185">Reference proteome</keyword>
<proteinExistence type="predicted"/>
<comment type="caution">
    <text evidence="1">The sequence shown here is derived from an EMBL/GenBank/DDBJ whole genome shotgun (WGS) entry which is preliminary data.</text>
</comment>